<evidence type="ECO:0008006" key="4">
    <source>
        <dbReference type="Google" id="ProtNLM"/>
    </source>
</evidence>
<protein>
    <recommendedName>
        <fullName evidence="4">DUF2946 domain-containing protein</fullName>
    </recommendedName>
</protein>
<gene>
    <name evidence="2" type="ORF">NX784_26360</name>
</gene>
<accession>A0ABT1ZZ00</accession>
<evidence type="ECO:0000313" key="2">
    <source>
        <dbReference type="EMBL" id="MCS0585115.1"/>
    </source>
</evidence>
<keyword evidence="3" id="KW-1185">Reference proteome</keyword>
<evidence type="ECO:0000313" key="3">
    <source>
        <dbReference type="Proteomes" id="UP001204151"/>
    </source>
</evidence>
<comment type="caution">
    <text evidence="2">The sequence shown here is derived from an EMBL/GenBank/DDBJ whole genome shotgun (WGS) entry which is preliminary data.</text>
</comment>
<feature type="chain" id="PRO_5046900560" description="DUF2946 domain-containing protein" evidence="1">
    <location>
        <begin position="26"/>
        <end position="119"/>
    </location>
</feature>
<name>A0ABT1ZZ00_9BURK</name>
<dbReference type="RefSeq" id="WP_258819645.1">
    <property type="nucleotide sequence ID" value="NZ_JANUGW010000029.1"/>
</dbReference>
<keyword evidence="1" id="KW-0732">Signal</keyword>
<evidence type="ECO:0000256" key="1">
    <source>
        <dbReference type="SAM" id="SignalP"/>
    </source>
</evidence>
<reference evidence="2 3" key="1">
    <citation type="submission" date="2022-08" db="EMBL/GenBank/DDBJ databases">
        <title>Reclassification of Massilia species as members of the genera Telluria, Duganella, Pseudoduganella, Mokoshia gen. nov. and Zemynaea gen. nov. using orthogonal and non-orthogonal genome-based approaches.</title>
        <authorList>
            <person name="Bowman J.P."/>
        </authorList>
    </citation>
    <scope>NUCLEOTIDE SEQUENCE [LARGE SCALE GENOMIC DNA]</scope>
    <source>
        <strain evidence="2 3">JCM 31316</strain>
    </source>
</reference>
<dbReference type="EMBL" id="JANUGW010000029">
    <property type="protein sequence ID" value="MCS0585115.1"/>
    <property type="molecule type" value="Genomic_DNA"/>
</dbReference>
<proteinExistence type="predicted"/>
<sequence>MNTVLRSLFVWLLLLALPVQGVAAAARMLPHVAAPAAMTAPQHCHDTAPAACAAKAAGEHHPDKHHGACADCCIAAAPVPARFVPPACAPPSVAIPFRAGHLPSVDLSLPERPPRHLVA</sequence>
<dbReference type="Proteomes" id="UP001204151">
    <property type="component" value="Unassembled WGS sequence"/>
</dbReference>
<organism evidence="2 3">
    <name type="scientific">Massilia pinisoli</name>
    <dbReference type="NCBI Taxonomy" id="1772194"/>
    <lineage>
        <taxon>Bacteria</taxon>
        <taxon>Pseudomonadati</taxon>
        <taxon>Pseudomonadota</taxon>
        <taxon>Betaproteobacteria</taxon>
        <taxon>Burkholderiales</taxon>
        <taxon>Oxalobacteraceae</taxon>
        <taxon>Telluria group</taxon>
        <taxon>Massilia</taxon>
    </lineage>
</organism>
<feature type="signal peptide" evidence="1">
    <location>
        <begin position="1"/>
        <end position="25"/>
    </location>
</feature>